<keyword evidence="2" id="KW-1185">Reference proteome</keyword>
<organism evidence="1 2">
    <name type="scientific">Pedobacter metabolipauper</name>
    <dbReference type="NCBI Taxonomy" id="425513"/>
    <lineage>
        <taxon>Bacteria</taxon>
        <taxon>Pseudomonadati</taxon>
        <taxon>Bacteroidota</taxon>
        <taxon>Sphingobacteriia</taxon>
        <taxon>Sphingobacteriales</taxon>
        <taxon>Sphingobacteriaceae</taxon>
        <taxon>Pedobacter</taxon>
    </lineage>
</organism>
<proteinExistence type="predicted"/>
<protein>
    <submittedName>
        <fullName evidence="1">Uncharacterized protein</fullName>
    </submittedName>
</protein>
<gene>
    <name evidence="1" type="ORF">ATK78_3644</name>
</gene>
<comment type="caution">
    <text evidence="1">The sequence shown here is derived from an EMBL/GenBank/DDBJ whole genome shotgun (WGS) entry which is preliminary data.</text>
</comment>
<dbReference type="AlphaFoldDB" id="A0A4R6SUU7"/>
<dbReference type="EMBL" id="SNYC01000006">
    <property type="protein sequence ID" value="TDQ07517.1"/>
    <property type="molecule type" value="Genomic_DNA"/>
</dbReference>
<sequence>MEVKCDEYVLIATIVANLTGSLKAESISIPLTVVLFCA</sequence>
<dbReference type="Proteomes" id="UP000295620">
    <property type="component" value="Unassembled WGS sequence"/>
</dbReference>
<name>A0A4R6SUU7_9SPHI</name>
<reference evidence="1 2" key="1">
    <citation type="submission" date="2019-03" db="EMBL/GenBank/DDBJ databases">
        <title>Genomic Encyclopedia of Archaeal and Bacterial Type Strains, Phase II (KMG-II): from individual species to whole genera.</title>
        <authorList>
            <person name="Goeker M."/>
        </authorList>
    </citation>
    <scope>NUCLEOTIDE SEQUENCE [LARGE SCALE GENOMIC DNA]</scope>
    <source>
        <strain evidence="1 2">DSM 19035</strain>
    </source>
</reference>
<accession>A0A4R6SUU7</accession>
<evidence type="ECO:0000313" key="2">
    <source>
        <dbReference type="Proteomes" id="UP000295620"/>
    </source>
</evidence>
<evidence type="ECO:0000313" key="1">
    <source>
        <dbReference type="EMBL" id="TDQ07517.1"/>
    </source>
</evidence>